<feature type="compositionally biased region" description="Polar residues" evidence="4">
    <location>
        <begin position="118"/>
        <end position="135"/>
    </location>
</feature>
<feature type="compositionally biased region" description="Polar residues" evidence="4">
    <location>
        <begin position="32"/>
        <end position="41"/>
    </location>
</feature>
<keyword evidence="5" id="KW-1133">Transmembrane helix</keyword>
<dbReference type="Proteomes" id="UP001224775">
    <property type="component" value="Unassembled WGS sequence"/>
</dbReference>
<feature type="compositionally biased region" description="Low complexity" evidence="4">
    <location>
        <begin position="296"/>
        <end position="319"/>
    </location>
</feature>
<proteinExistence type="predicted"/>
<feature type="transmembrane region" description="Helical" evidence="5">
    <location>
        <begin position="199"/>
        <end position="219"/>
    </location>
</feature>
<dbReference type="InterPro" id="IPR055372">
    <property type="entry name" value="CBM96"/>
</dbReference>
<dbReference type="Pfam" id="PF24517">
    <property type="entry name" value="CBM96"/>
    <property type="match status" value="1"/>
</dbReference>
<evidence type="ECO:0000313" key="7">
    <source>
        <dbReference type="EMBL" id="KAK1746607.1"/>
    </source>
</evidence>
<gene>
    <name evidence="7" type="ORF">QTG54_003214</name>
</gene>
<keyword evidence="5" id="KW-0472">Membrane</keyword>
<keyword evidence="3" id="KW-0732">Signal</keyword>
<comment type="subcellular location">
    <subcellularLocation>
        <location evidence="1">Secreted</location>
    </subcellularLocation>
</comment>
<keyword evidence="5" id="KW-0812">Transmembrane</keyword>
<dbReference type="EMBL" id="JATAAI010000004">
    <property type="protein sequence ID" value="KAK1746607.1"/>
    <property type="molecule type" value="Genomic_DNA"/>
</dbReference>
<accession>A0AAD9DGR5</accession>
<evidence type="ECO:0000256" key="3">
    <source>
        <dbReference type="ARBA" id="ARBA00022729"/>
    </source>
</evidence>
<feature type="compositionally biased region" description="Polar residues" evidence="4">
    <location>
        <begin position="251"/>
        <end position="294"/>
    </location>
</feature>
<feature type="region of interest" description="Disordered" evidence="4">
    <location>
        <begin position="1"/>
        <end position="87"/>
    </location>
</feature>
<keyword evidence="2" id="KW-0964">Secreted</keyword>
<protein>
    <recommendedName>
        <fullName evidence="6">Carbohydrate-binding module family 96 domain-containing protein</fullName>
    </recommendedName>
</protein>
<organism evidence="7 8">
    <name type="scientific">Skeletonema marinoi</name>
    <dbReference type="NCBI Taxonomy" id="267567"/>
    <lineage>
        <taxon>Eukaryota</taxon>
        <taxon>Sar</taxon>
        <taxon>Stramenopiles</taxon>
        <taxon>Ochrophyta</taxon>
        <taxon>Bacillariophyta</taxon>
        <taxon>Coscinodiscophyceae</taxon>
        <taxon>Thalassiosirophycidae</taxon>
        <taxon>Thalassiosirales</taxon>
        <taxon>Skeletonemataceae</taxon>
        <taxon>Skeletonema</taxon>
        <taxon>Skeletonema marinoi-dohrnii complex</taxon>
    </lineage>
</organism>
<sequence>MLRGWDNPESPFDNAPESPNGDLLSPNEAQHDNQSPEQSGQEVEILRGWTDANEEEEKMEEDDEAEFNEIGLDPLTPTGDSSSVGAWSVAPGAVDRNSFSVPYDYDKEDSRSSLFAGHNSTSPRAGRSTKTSLNMSKDEIDQPSSPGATVFDDIDLEALADTLPSPSSNRDNNSRRYKGAWTKRFIYEMRTNATFKFKLIVGGSVVMVATCLIAIAVTLSGGKKSKNMPSGPISSVGAPVLEFTETQDQPTYFPTASHTANPSDSPSIKTPTGSPSYYPTYAPTNIPSTIAPTGNPTPALTTASPSSDPTTSEPTYDPSMSPATSTPTMDCADTDGTWMTYNDKSRDCIWLDNGHNGAESARKDMNCLDSDLGEKCRYTCRLYNGCMDYLLSAITDFIDTNDISIGDSCADKEGAFLSYGGIPRNCTWMNEDPLTSPMKKNLNCGTPASEQTELGAMCPATCVGYNDCEMMESGDIVKVERVPIEEKLGGDENGPDMSDGDEAKNEEENPIIRLDGVDDCEDEDGLWLNHMGKYRQCRWFFTDEFEATEKQRLNCGITEIGRKCSCGCGKLHAGLVDISAEESHGDVLEERVNDEQVECEDEEGDWMNHEDKWRQCRWLDLDSEINAEAKKLLNCGKTEIGLKCKSRCGCGVSAALQFTTACEDRNGLWKTHEGGNPRMCEWMDRKFQVERRELNCGKTEIGVMCGCKCSEPFLQAGSFADSPSPEQQEQKSFAATQVSFVESLRENLNDHQVECEDEEGDWMNHEDKWRQCRWLDFDGEINAEAKKLLNCGKTEIGLRCRETCGCGEGALRTESSCEDRNGLWKTHEGGNPRMCEWMDRKFQVERRELNCGRTEIGVMCGCKCSEPFQIDTFDGGFEDTLVQEEDSDVCEDEGGEWLNHENKLRQCRWLNLENSEAKKILNCGNTEIGRKCRETCGCGEPISLQTSPCEDRRGEWKTNEGDTRTCEWMDRNFPMERREQNCGRTEIGVMCGCKCQDLIQDTHELTGVRDFVPSTDFIPLFELPTAPPDDIQVRLRRHQGQLDETGNIVTIVAMEDATVSQRNEGVNYGDSIRLSVDSSQDAKMQALILFDLSYVEQLISLIGSAVLYIYARQGSPFGGVEFKKMFETEFRQGAIKWNNMLGDGKSEPTIAFLDNVDDETWYEVDVTAAVRAAFMNGEERLGIRIVSSESSFSFASKDTDRFQPALVIDSRTKPPTRAPIPQPTPNPTASPVIVLDCMDSKGFFVAHTGQSQSCSWFDVGNGEQKKELNCKENSEAAIFCQSQCSAYNGCDAMTCDDKSGSYLSHTGWRERCPWLLTGAGTLKLEQNCGTSDYPITELGKRCQATCSNYNGCGIRK</sequence>
<evidence type="ECO:0000256" key="4">
    <source>
        <dbReference type="SAM" id="MobiDB-lite"/>
    </source>
</evidence>
<name>A0AAD9DGR5_9STRA</name>
<evidence type="ECO:0000259" key="6">
    <source>
        <dbReference type="Pfam" id="PF24517"/>
    </source>
</evidence>
<feature type="region of interest" description="Disordered" evidence="4">
    <location>
        <begin position="251"/>
        <end position="329"/>
    </location>
</feature>
<feature type="compositionally biased region" description="Acidic residues" evidence="4">
    <location>
        <begin position="52"/>
        <end position="67"/>
    </location>
</feature>
<dbReference type="GO" id="GO:0005576">
    <property type="term" value="C:extracellular region"/>
    <property type="evidence" value="ECO:0007669"/>
    <property type="project" value="UniProtKB-SubCell"/>
</dbReference>
<evidence type="ECO:0000256" key="2">
    <source>
        <dbReference type="ARBA" id="ARBA00022525"/>
    </source>
</evidence>
<comment type="caution">
    <text evidence="7">The sequence shown here is derived from an EMBL/GenBank/DDBJ whole genome shotgun (WGS) entry which is preliminary data.</text>
</comment>
<keyword evidence="8" id="KW-1185">Reference proteome</keyword>
<evidence type="ECO:0000256" key="5">
    <source>
        <dbReference type="SAM" id="Phobius"/>
    </source>
</evidence>
<evidence type="ECO:0000313" key="8">
    <source>
        <dbReference type="Proteomes" id="UP001224775"/>
    </source>
</evidence>
<dbReference type="NCBIfam" id="NF033679">
    <property type="entry name" value="DNRLRE_dom"/>
    <property type="match status" value="1"/>
</dbReference>
<feature type="region of interest" description="Disordered" evidence="4">
    <location>
        <begin position="109"/>
        <end position="149"/>
    </location>
</feature>
<reference evidence="7" key="1">
    <citation type="submission" date="2023-06" db="EMBL/GenBank/DDBJ databases">
        <title>Survivors Of The Sea: Transcriptome response of Skeletonema marinoi to long-term dormancy.</title>
        <authorList>
            <person name="Pinder M.I.M."/>
            <person name="Kourtchenko O."/>
            <person name="Robertson E.K."/>
            <person name="Larsson T."/>
            <person name="Maumus F."/>
            <person name="Osuna-Cruz C.M."/>
            <person name="Vancaester E."/>
            <person name="Stenow R."/>
            <person name="Vandepoele K."/>
            <person name="Ploug H."/>
            <person name="Bruchert V."/>
            <person name="Godhe A."/>
            <person name="Topel M."/>
        </authorList>
    </citation>
    <scope>NUCLEOTIDE SEQUENCE</scope>
    <source>
        <strain evidence="7">R05AC</strain>
    </source>
</reference>
<evidence type="ECO:0000256" key="1">
    <source>
        <dbReference type="ARBA" id="ARBA00004613"/>
    </source>
</evidence>
<feature type="domain" description="Carbohydrate-binding module family 96" evidence="6">
    <location>
        <begin position="1048"/>
        <end position="1209"/>
    </location>
</feature>
<feature type="region of interest" description="Disordered" evidence="4">
    <location>
        <begin position="486"/>
        <end position="509"/>
    </location>
</feature>